<sequence>MELTPFLFGLYKTAKYVLYPLSWVVILLTMTTWLLLLPSTPSRLRWARIGSCACLFTLLLISSPLLSSQFIGMLEAVYPATPEPAQRPFDAIVVLGGGILDRGTLRPSVDLTSLSRERTTCGADLYLRGYASKLVVTGGDASVFGSGPIEAVEMKRWANRLGVPDDVILIDNTARNTYENATATHRLLQDASIVLVSSASHLPRAAALFKKQGFRVTPVPCGYFSRNRPGDVAEDLTLFQLLPADSAISHTREAVVETMGAFFHRLMGQL</sequence>
<dbReference type="Proteomes" id="UP000192042">
    <property type="component" value="Chromosome I"/>
</dbReference>
<keyword evidence="4" id="KW-1185">Reference proteome</keyword>
<accession>A0A1W1I1K2</accession>
<evidence type="ECO:0000313" key="3">
    <source>
        <dbReference type="EMBL" id="SLM46872.1"/>
    </source>
</evidence>
<dbReference type="RefSeq" id="WP_080885487.1">
    <property type="nucleotide sequence ID" value="NZ_LT828648.1"/>
</dbReference>
<dbReference type="GO" id="GO:0000270">
    <property type="term" value="P:peptidoglycan metabolic process"/>
    <property type="evidence" value="ECO:0007669"/>
    <property type="project" value="TreeGrafter"/>
</dbReference>
<dbReference type="Pfam" id="PF02698">
    <property type="entry name" value="DUF218"/>
    <property type="match status" value="1"/>
</dbReference>
<organism evidence="3 4">
    <name type="scientific">Nitrospira japonica</name>
    <dbReference type="NCBI Taxonomy" id="1325564"/>
    <lineage>
        <taxon>Bacteria</taxon>
        <taxon>Pseudomonadati</taxon>
        <taxon>Nitrospirota</taxon>
        <taxon>Nitrospiria</taxon>
        <taxon>Nitrospirales</taxon>
        <taxon>Nitrospiraceae</taxon>
        <taxon>Nitrospira</taxon>
    </lineage>
</organism>
<evidence type="ECO:0000259" key="2">
    <source>
        <dbReference type="Pfam" id="PF02698"/>
    </source>
</evidence>
<evidence type="ECO:0000256" key="1">
    <source>
        <dbReference type="SAM" id="Phobius"/>
    </source>
</evidence>
<dbReference type="CDD" id="cd06259">
    <property type="entry name" value="YdcF-like"/>
    <property type="match status" value="1"/>
</dbReference>
<reference evidence="3 4" key="1">
    <citation type="submission" date="2017-03" db="EMBL/GenBank/DDBJ databases">
        <authorList>
            <person name="Afonso C.L."/>
            <person name="Miller P.J."/>
            <person name="Scott M.A."/>
            <person name="Spackman E."/>
            <person name="Goraichik I."/>
            <person name="Dimitrov K.M."/>
            <person name="Suarez D.L."/>
            <person name="Swayne D.E."/>
        </authorList>
    </citation>
    <scope>NUCLEOTIDE SEQUENCE [LARGE SCALE GENOMIC DNA]</scope>
    <source>
        <strain evidence="3">Genome sequencing of Nitrospira japonica strain NJ11</strain>
    </source>
</reference>
<keyword evidence="1" id="KW-0472">Membrane</keyword>
<dbReference type="EMBL" id="LT828648">
    <property type="protein sequence ID" value="SLM46872.1"/>
    <property type="molecule type" value="Genomic_DNA"/>
</dbReference>
<dbReference type="Gene3D" id="3.40.50.620">
    <property type="entry name" value="HUPs"/>
    <property type="match status" value="1"/>
</dbReference>
<dbReference type="InterPro" id="IPR014729">
    <property type="entry name" value="Rossmann-like_a/b/a_fold"/>
</dbReference>
<dbReference type="PANTHER" id="PTHR30336">
    <property type="entry name" value="INNER MEMBRANE PROTEIN, PROBABLE PERMEASE"/>
    <property type="match status" value="1"/>
</dbReference>
<protein>
    <recommendedName>
        <fullName evidence="2">DUF218 domain-containing protein</fullName>
    </recommendedName>
</protein>
<keyword evidence="1" id="KW-0812">Transmembrane</keyword>
<dbReference type="AlphaFoldDB" id="A0A1W1I1K2"/>
<dbReference type="InterPro" id="IPR003848">
    <property type="entry name" value="DUF218"/>
</dbReference>
<feature type="domain" description="DUF218" evidence="2">
    <location>
        <begin position="90"/>
        <end position="260"/>
    </location>
</feature>
<evidence type="ECO:0000313" key="4">
    <source>
        <dbReference type="Proteomes" id="UP000192042"/>
    </source>
</evidence>
<dbReference type="GO" id="GO:0005886">
    <property type="term" value="C:plasma membrane"/>
    <property type="evidence" value="ECO:0007669"/>
    <property type="project" value="TreeGrafter"/>
</dbReference>
<dbReference type="InterPro" id="IPR051599">
    <property type="entry name" value="Cell_Envelope_Assoc"/>
</dbReference>
<dbReference type="PANTHER" id="PTHR30336:SF4">
    <property type="entry name" value="ENVELOPE BIOGENESIS FACTOR ELYC"/>
    <property type="match status" value="1"/>
</dbReference>
<keyword evidence="1" id="KW-1133">Transmembrane helix</keyword>
<feature type="transmembrane region" description="Helical" evidence="1">
    <location>
        <begin position="49"/>
        <end position="66"/>
    </location>
</feature>
<name>A0A1W1I1K2_9BACT</name>
<feature type="transmembrane region" description="Helical" evidence="1">
    <location>
        <begin position="16"/>
        <end position="37"/>
    </location>
</feature>
<dbReference type="KEGG" id="nja:NSJP_0700"/>
<gene>
    <name evidence="3" type="ORF">NSJP_0700</name>
</gene>
<dbReference type="GO" id="GO:0043164">
    <property type="term" value="P:Gram-negative-bacterium-type cell wall biogenesis"/>
    <property type="evidence" value="ECO:0007669"/>
    <property type="project" value="TreeGrafter"/>
</dbReference>
<proteinExistence type="predicted"/>
<dbReference type="OrthoDB" id="9782395at2"/>